<comment type="caution">
    <text evidence="1">The sequence shown here is derived from an EMBL/GenBank/DDBJ whole genome shotgun (WGS) entry which is preliminary data.</text>
</comment>
<keyword evidence="2" id="KW-1185">Reference proteome</keyword>
<proteinExistence type="predicted"/>
<protein>
    <submittedName>
        <fullName evidence="1">Uncharacterized protein</fullName>
    </submittedName>
</protein>
<reference evidence="2" key="1">
    <citation type="journal article" date="2023" name="G3 (Bethesda)">
        <title>Genome assembly and association tests identify interacting loci associated with vigor, precocity, and sex in interspecific pistachio rootstocks.</title>
        <authorList>
            <person name="Palmer W."/>
            <person name="Jacygrad E."/>
            <person name="Sagayaradj S."/>
            <person name="Cavanaugh K."/>
            <person name="Han R."/>
            <person name="Bertier L."/>
            <person name="Beede B."/>
            <person name="Kafkas S."/>
            <person name="Golino D."/>
            <person name="Preece J."/>
            <person name="Michelmore R."/>
        </authorList>
    </citation>
    <scope>NUCLEOTIDE SEQUENCE [LARGE SCALE GENOMIC DNA]</scope>
</reference>
<name>A0ACC0ZXB5_9ROSI</name>
<evidence type="ECO:0000313" key="2">
    <source>
        <dbReference type="Proteomes" id="UP001164250"/>
    </source>
</evidence>
<dbReference type="Proteomes" id="UP001164250">
    <property type="component" value="Chromosome 13"/>
</dbReference>
<sequence>MGERDARGSSSSLAGGETQLEGGSCKNQQEVIKQRGRWSMIEKVPEMLRGVKENCGCYELIVISIGPYDHGNPELELMQQHKHLMLAKRKRDALKMKNNMIALVQRDLFLIENQIPFPVLNELSFKFRDENKKTIIFNQCATQICCVPPSTESWKDNSKKFLSDLAFGGRKAAQDVKRTTGIFDGEPAHILDLVRSNLFDKSVLTEPPPRDCSDWFSYLLAKELKAVKFRFRPSKTSLLTDVDFKSGYLIGTLKLPSHYIDDSTKYMLLNMHINIIEQEPIRIMAVVCH</sequence>
<organism evidence="1 2">
    <name type="scientific">Pistacia atlantica</name>
    <dbReference type="NCBI Taxonomy" id="434234"/>
    <lineage>
        <taxon>Eukaryota</taxon>
        <taxon>Viridiplantae</taxon>
        <taxon>Streptophyta</taxon>
        <taxon>Embryophyta</taxon>
        <taxon>Tracheophyta</taxon>
        <taxon>Spermatophyta</taxon>
        <taxon>Magnoliopsida</taxon>
        <taxon>eudicotyledons</taxon>
        <taxon>Gunneridae</taxon>
        <taxon>Pentapetalae</taxon>
        <taxon>rosids</taxon>
        <taxon>malvids</taxon>
        <taxon>Sapindales</taxon>
        <taxon>Anacardiaceae</taxon>
        <taxon>Pistacia</taxon>
    </lineage>
</organism>
<dbReference type="EMBL" id="CM047909">
    <property type="protein sequence ID" value="KAJ0078816.1"/>
    <property type="molecule type" value="Genomic_DNA"/>
</dbReference>
<gene>
    <name evidence="1" type="ORF">Patl1_22861</name>
</gene>
<evidence type="ECO:0000313" key="1">
    <source>
        <dbReference type="EMBL" id="KAJ0078816.1"/>
    </source>
</evidence>
<accession>A0ACC0ZXB5</accession>